<dbReference type="NCBIfam" id="TIGR00634">
    <property type="entry name" value="recN"/>
    <property type="match status" value="1"/>
</dbReference>
<dbReference type="GO" id="GO:0006281">
    <property type="term" value="P:DNA repair"/>
    <property type="evidence" value="ECO:0007669"/>
    <property type="project" value="UniProtKB-KW"/>
</dbReference>
<dbReference type="GO" id="GO:0009432">
    <property type="term" value="P:SOS response"/>
    <property type="evidence" value="ECO:0007669"/>
    <property type="project" value="TreeGrafter"/>
</dbReference>
<keyword evidence="7 9" id="KW-0234">DNA repair</keyword>
<dbReference type="PANTHER" id="PTHR11059:SF0">
    <property type="entry name" value="DNA REPAIR PROTEIN RECN"/>
    <property type="match status" value="1"/>
</dbReference>
<accession>A0A1H9QUR8</accession>
<sequence>MLSSLRIAGLGVIEESEIEPAPGLTAITGETGAGKTMIVTGLGLLLGARADASVVRTGAHRAQVEGRFTGFEAMGARLDEIGADVCDGDLIVARHVRDNGRSRAWVGGVQTPISTAGALVGELATVHGQSEQIRLASPERQREVLDRYAGADFARQLADYRRLFERRRALAGELTERLDNARERAQQADLLRFGLDEISAVDPQPHEDTELAAQAARLQGLDDLRMAAQNAIHALAGADDGDVADPGARGLLGTARKQVRRIAELDTSASGLAERLEQLGFAADEAAAELASYLADLDADPQALETITSRRAALAGLTRKYGRDIDEVLDWQRRAAERLADLGSDESRVDQLRAELASMDRELGGRAAQLHELRSAAADRLASAVQGELAALAMPHARLGFAIDPLPQRGPFGADAVRLLFSANLGTQPAPLAKMASGGELSRVRLALEVVLAGTDPGHTFVFDEVDAGVGGRVASEIGRRLARLAEHSQVIVVTHLAQVAAFADRHYVVTKSSEGPVTASDITIAEGQRRVREIARLMAGTESHTALAHARELLDQAARRA</sequence>
<dbReference type="GO" id="GO:0005524">
    <property type="term" value="F:ATP binding"/>
    <property type="evidence" value="ECO:0007669"/>
    <property type="project" value="UniProtKB-KW"/>
</dbReference>
<feature type="domain" description="RecF/RecN/SMC N-terminal" evidence="10">
    <location>
        <begin position="2"/>
        <end position="515"/>
    </location>
</feature>
<dbReference type="InterPro" id="IPR004604">
    <property type="entry name" value="DNA_recomb/repair_RecN"/>
</dbReference>
<dbReference type="CDD" id="cd03241">
    <property type="entry name" value="ABC_RecN"/>
    <property type="match status" value="1"/>
</dbReference>
<comment type="function">
    <text evidence="1 9">May be involved in recombinational repair of damaged DNA.</text>
</comment>
<evidence type="ECO:0000256" key="8">
    <source>
        <dbReference type="ARBA" id="ARBA00033408"/>
    </source>
</evidence>
<organism evidence="11 12">
    <name type="scientific">Propionibacterium cyclohexanicum</name>
    <dbReference type="NCBI Taxonomy" id="64702"/>
    <lineage>
        <taxon>Bacteria</taxon>
        <taxon>Bacillati</taxon>
        <taxon>Actinomycetota</taxon>
        <taxon>Actinomycetes</taxon>
        <taxon>Propionibacteriales</taxon>
        <taxon>Propionibacteriaceae</taxon>
        <taxon>Propionibacterium</taxon>
    </lineage>
</organism>
<keyword evidence="4" id="KW-0547">Nucleotide-binding</keyword>
<name>A0A1H9QUR8_9ACTN</name>
<evidence type="ECO:0000259" key="10">
    <source>
        <dbReference type="Pfam" id="PF02463"/>
    </source>
</evidence>
<reference evidence="11 12" key="1">
    <citation type="submission" date="2016-10" db="EMBL/GenBank/DDBJ databases">
        <authorList>
            <person name="de Groot N.N."/>
        </authorList>
    </citation>
    <scope>NUCLEOTIDE SEQUENCE [LARGE SCALE GENOMIC DNA]</scope>
    <source>
        <strain evidence="11 12">DSM 16859</strain>
    </source>
</reference>
<evidence type="ECO:0000256" key="4">
    <source>
        <dbReference type="ARBA" id="ARBA00022741"/>
    </source>
</evidence>
<keyword evidence="6" id="KW-0067">ATP-binding</keyword>
<dbReference type="InterPro" id="IPR003395">
    <property type="entry name" value="RecF/RecN/SMC_N"/>
</dbReference>
<evidence type="ECO:0000256" key="7">
    <source>
        <dbReference type="ARBA" id="ARBA00023204"/>
    </source>
</evidence>
<dbReference type="Pfam" id="PF02463">
    <property type="entry name" value="SMC_N"/>
    <property type="match status" value="1"/>
</dbReference>
<evidence type="ECO:0000313" key="12">
    <source>
        <dbReference type="Proteomes" id="UP000198815"/>
    </source>
</evidence>
<dbReference type="AlphaFoldDB" id="A0A1H9QUR8"/>
<dbReference type="PANTHER" id="PTHR11059">
    <property type="entry name" value="DNA REPAIR PROTEIN RECN"/>
    <property type="match status" value="1"/>
</dbReference>
<dbReference type="STRING" id="64702.SAMN05443377_104125"/>
<dbReference type="SUPFAM" id="SSF52540">
    <property type="entry name" value="P-loop containing nucleoside triphosphate hydrolases"/>
    <property type="match status" value="2"/>
</dbReference>
<evidence type="ECO:0000256" key="9">
    <source>
        <dbReference type="PIRNR" id="PIRNR003128"/>
    </source>
</evidence>
<dbReference type="RefSeq" id="WP_091967979.1">
    <property type="nucleotide sequence ID" value="NZ_FOGZ01000004.1"/>
</dbReference>
<evidence type="ECO:0000256" key="5">
    <source>
        <dbReference type="ARBA" id="ARBA00022763"/>
    </source>
</evidence>
<gene>
    <name evidence="11" type="ORF">SAMN05443377_104125</name>
</gene>
<evidence type="ECO:0000256" key="6">
    <source>
        <dbReference type="ARBA" id="ARBA00022840"/>
    </source>
</evidence>
<evidence type="ECO:0000313" key="11">
    <source>
        <dbReference type="EMBL" id="SER63975.1"/>
    </source>
</evidence>
<evidence type="ECO:0000256" key="1">
    <source>
        <dbReference type="ARBA" id="ARBA00003618"/>
    </source>
</evidence>
<dbReference type="EMBL" id="FOGZ01000004">
    <property type="protein sequence ID" value="SER63975.1"/>
    <property type="molecule type" value="Genomic_DNA"/>
</dbReference>
<dbReference type="GO" id="GO:0043590">
    <property type="term" value="C:bacterial nucleoid"/>
    <property type="evidence" value="ECO:0007669"/>
    <property type="project" value="TreeGrafter"/>
</dbReference>
<comment type="similarity">
    <text evidence="2 9">Belongs to the RecN family.</text>
</comment>
<dbReference type="FunFam" id="3.40.50.300:FF:000356">
    <property type="entry name" value="DNA repair protein RecN"/>
    <property type="match status" value="1"/>
</dbReference>
<evidence type="ECO:0000256" key="2">
    <source>
        <dbReference type="ARBA" id="ARBA00009441"/>
    </source>
</evidence>
<dbReference type="GO" id="GO:0006310">
    <property type="term" value="P:DNA recombination"/>
    <property type="evidence" value="ECO:0007669"/>
    <property type="project" value="InterPro"/>
</dbReference>
<proteinExistence type="inferred from homology"/>
<dbReference type="OrthoDB" id="9806954at2"/>
<keyword evidence="5 9" id="KW-0227">DNA damage</keyword>
<keyword evidence="12" id="KW-1185">Reference proteome</keyword>
<dbReference type="InterPro" id="IPR027417">
    <property type="entry name" value="P-loop_NTPase"/>
</dbReference>
<dbReference type="Gene3D" id="3.40.50.300">
    <property type="entry name" value="P-loop containing nucleotide triphosphate hydrolases"/>
    <property type="match status" value="2"/>
</dbReference>
<evidence type="ECO:0000256" key="3">
    <source>
        <dbReference type="ARBA" id="ARBA00021315"/>
    </source>
</evidence>
<protein>
    <recommendedName>
        <fullName evidence="3 9">DNA repair protein RecN</fullName>
    </recommendedName>
    <alternativeName>
        <fullName evidence="8 9">Recombination protein N</fullName>
    </alternativeName>
</protein>
<dbReference type="PIRSF" id="PIRSF003128">
    <property type="entry name" value="RecN"/>
    <property type="match status" value="1"/>
</dbReference>
<dbReference type="Proteomes" id="UP000198815">
    <property type="component" value="Unassembled WGS sequence"/>
</dbReference>